<evidence type="ECO:0000256" key="1">
    <source>
        <dbReference type="ARBA" id="ARBA00004651"/>
    </source>
</evidence>
<keyword evidence="2" id="KW-1003">Cell membrane</keyword>
<evidence type="ECO:0000259" key="7">
    <source>
        <dbReference type="Pfam" id="PF06271"/>
    </source>
</evidence>
<dbReference type="GO" id="GO:0005886">
    <property type="term" value="C:plasma membrane"/>
    <property type="evidence" value="ECO:0007669"/>
    <property type="project" value="UniProtKB-SubCell"/>
</dbReference>
<dbReference type="InterPro" id="IPR010432">
    <property type="entry name" value="RDD"/>
</dbReference>
<proteinExistence type="predicted"/>
<accession>A0A6N9HGH8</accession>
<keyword evidence="3 6" id="KW-0812">Transmembrane</keyword>
<protein>
    <recommendedName>
        <fullName evidence="7">RDD domain-containing protein</fullName>
    </recommendedName>
</protein>
<gene>
    <name evidence="8" type="ORF">GTP41_07450</name>
</gene>
<keyword evidence="5 6" id="KW-0472">Membrane</keyword>
<name>A0A6N9HGH8_9BURK</name>
<comment type="caution">
    <text evidence="8">The sequence shown here is derived from an EMBL/GenBank/DDBJ whole genome shotgun (WGS) entry which is preliminary data.</text>
</comment>
<evidence type="ECO:0000256" key="5">
    <source>
        <dbReference type="ARBA" id="ARBA00023136"/>
    </source>
</evidence>
<reference evidence="8 9" key="1">
    <citation type="submission" date="2019-12" db="EMBL/GenBank/DDBJ databases">
        <title>Novel species isolated from a subtropical stream in China.</title>
        <authorList>
            <person name="Lu H."/>
        </authorList>
    </citation>
    <scope>NUCLEOTIDE SEQUENCE [LARGE SCALE GENOMIC DNA]</scope>
    <source>
        <strain evidence="8 9">DS3</strain>
    </source>
</reference>
<evidence type="ECO:0000256" key="3">
    <source>
        <dbReference type="ARBA" id="ARBA00022692"/>
    </source>
</evidence>
<keyword evidence="4 6" id="KW-1133">Transmembrane helix</keyword>
<comment type="subcellular location">
    <subcellularLocation>
        <location evidence="1">Cell membrane</location>
        <topology evidence="1">Multi-pass membrane protein</topology>
    </subcellularLocation>
</comment>
<dbReference type="Pfam" id="PF06271">
    <property type="entry name" value="RDD"/>
    <property type="match status" value="1"/>
</dbReference>
<dbReference type="RefSeq" id="WP_161024926.1">
    <property type="nucleotide sequence ID" value="NZ_WWCJ01000004.1"/>
</dbReference>
<evidence type="ECO:0000256" key="6">
    <source>
        <dbReference type="SAM" id="Phobius"/>
    </source>
</evidence>
<dbReference type="InterPro" id="IPR051791">
    <property type="entry name" value="Pra-immunoreactive"/>
</dbReference>
<organism evidence="8 9">
    <name type="scientific">Pseudoduganella guangdongensis</name>
    <dbReference type="NCBI Taxonomy" id="2692179"/>
    <lineage>
        <taxon>Bacteria</taxon>
        <taxon>Pseudomonadati</taxon>
        <taxon>Pseudomonadota</taxon>
        <taxon>Betaproteobacteria</taxon>
        <taxon>Burkholderiales</taxon>
        <taxon>Oxalobacteraceae</taxon>
        <taxon>Telluria group</taxon>
        <taxon>Pseudoduganella</taxon>
    </lineage>
</organism>
<keyword evidence="9" id="KW-1185">Reference proteome</keyword>
<feature type="domain" description="RDD" evidence="7">
    <location>
        <begin position="26"/>
        <end position="192"/>
    </location>
</feature>
<dbReference type="Proteomes" id="UP000448575">
    <property type="component" value="Unassembled WGS sequence"/>
</dbReference>
<evidence type="ECO:0000256" key="2">
    <source>
        <dbReference type="ARBA" id="ARBA00022475"/>
    </source>
</evidence>
<evidence type="ECO:0000256" key="4">
    <source>
        <dbReference type="ARBA" id="ARBA00022989"/>
    </source>
</evidence>
<feature type="transmembrane region" description="Helical" evidence="6">
    <location>
        <begin position="157"/>
        <end position="179"/>
    </location>
</feature>
<feature type="transmembrane region" description="Helical" evidence="6">
    <location>
        <begin position="60"/>
        <end position="80"/>
    </location>
</feature>
<dbReference type="AlphaFoldDB" id="A0A6N9HGH8"/>
<dbReference type="EMBL" id="WWCJ01000004">
    <property type="protein sequence ID" value="MYN01935.1"/>
    <property type="molecule type" value="Genomic_DNA"/>
</dbReference>
<dbReference type="PANTHER" id="PTHR36115">
    <property type="entry name" value="PROLINE-RICH ANTIGEN HOMOLOG-RELATED"/>
    <property type="match status" value="1"/>
</dbReference>
<sequence length="200" mass="21506">MQNPYQAPAADLNSAPNAAADEGVQPAGFWRRVGAHLLDTLFMLPVVGLTYWGSSLSRNFYAWWLVPGVLIGLFYSCYLVRRYGGTPGKLLMKLRVEMADGSAVSTKAALLRAGVLQALGLATSLGLALSALAMDDATYLAMGFMQRSEALSSSGPAWQFALSIALQVWIWGSLVVLLVNKRRRAPHDYIAGTVLVSAAQ</sequence>
<dbReference type="PANTHER" id="PTHR36115:SF6">
    <property type="entry name" value="PROLINE-RICH ANTIGEN HOMOLOG"/>
    <property type="match status" value="1"/>
</dbReference>
<evidence type="ECO:0000313" key="9">
    <source>
        <dbReference type="Proteomes" id="UP000448575"/>
    </source>
</evidence>
<evidence type="ECO:0000313" key="8">
    <source>
        <dbReference type="EMBL" id="MYN01935.1"/>
    </source>
</evidence>
<feature type="transmembrane region" description="Helical" evidence="6">
    <location>
        <begin position="37"/>
        <end position="54"/>
    </location>
</feature>
<feature type="transmembrane region" description="Helical" evidence="6">
    <location>
        <begin position="115"/>
        <end position="134"/>
    </location>
</feature>